<dbReference type="GO" id="GO:0097711">
    <property type="term" value="P:ciliary basal body-plasma membrane docking"/>
    <property type="evidence" value="ECO:0007669"/>
    <property type="project" value="TreeGrafter"/>
</dbReference>
<evidence type="ECO:0000313" key="10">
    <source>
        <dbReference type="Proteomes" id="UP000264820"/>
    </source>
</evidence>
<accession>A0A3Q2Y686</accession>
<dbReference type="GO" id="GO:0034451">
    <property type="term" value="C:centriolar satellite"/>
    <property type="evidence" value="ECO:0007669"/>
    <property type="project" value="TreeGrafter"/>
</dbReference>
<evidence type="ECO:0000256" key="5">
    <source>
        <dbReference type="ARBA" id="ARBA00023054"/>
    </source>
</evidence>
<proteinExistence type="predicted"/>
<evidence type="ECO:0000256" key="6">
    <source>
        <dbReference type="ARBA" id="ARBA00023212"/>
    </source>
</evidence>
<name>A0A3Q2Y686_HIPCM</name>
<keyword evidence="4" id="KW-0970">Cilium biogenesis/degradation</keyword>
<evidence type="ECO:0000256" key="2">
    <source>
        <dbReference type="ARBA" id="ARBA00004300"/>
    </source>
</evidence>
<dbReference type="GO" id="GO:1905349">
    <property type="term" value="P:ciliary transition zone assembly"/>
    <property type="evidence" value="ECO:0007669"/>
    <property type="project" value="TreeGrafter"/>
</dbReference>
<dbReference type="STRING" id="109280.ENSHCOP00000013184"/>
<evidence type="ECO:0000256" key="8">
    <source>
        <dbReference type="SAM" id="Coils"/>
    </source>
</evidence>
<dbReference type="PANTHER" id="PTHR18879">
    <property type="entry name" value="CENTROSOMAL PROTEIN OF 290 KDA"/>
    <property type="match status" value="1"/>
</dbReference>
<dbReference type="GO" id="GO:0035869">
    <property type="term" value="C:ciliary transition zone"/>
    <property type="evidence" value="ECO:0007669"/>
    <property type="project" value="TreeGrafter"/>
</dbReference>
<evidence type="ECO:0000256" key="3">
    <source>
        <dbReference type="ARBA" id="ARBA00022490"/>
    </source>
</evidence>
<evidence type="ECO:0000313" key="9">
    <source>
        <dbReference type="Ensembl" id="ENSHCOP00000013184.1"/>
    </source>
</evidence>
<comment type="subcellular location">
    <subcellularLocation>
        <location evidence="1">Cytoplasm</location>
        <location evidence="1">Cytoskeleton</location>
        <location evidence="1">Cilium basal body</location>
    </subcellularLocation>
    <subcellularLocation>
        <location evidence="2">Cytoplasm</location>
        <location evidence="2">Cytoskeleton</location>
        <location evidence="2">Microtubule organizing center</location>
        <location evidence="2">Centrosome</location>
    </subcellularLocation>
</comment>
<organism evidence="9 10">
    <name type="scientific">Hippocampus comes</name>
    <name type="common">Tiger tail seahorse</name>
    <dbReference type="NCBI Taxonomy" id="109280"/>
    <lineage>
        <taxon>Eukaryota</taxon>
        <taxon>Metazoa</taxon>
        <taxon>Chordata</taxon>
        <taxon>Craniata</taxon>
        <taxon>Vertebrata</taxon>
        <taxon>Euteleostomi</taxon>
        <taxon>Actinopterygii</taxon>
        <taxon>Neopterygii</taxon>
        <taxon>Teleostei</taxon>
        <taxon>Neoteleostei</taxon>
        <taxon>Acanthomorphata</taxon>
        <taxon>Syngnathiaria</taxon>
        <taxon>Syngnathiformes</taxon>
        <taxon>Syngnathoidei</taxon>
        <taxon>Syngnathidae</taxon>
        <taxon>Hippocampus</taxon>
    </lineage>
</organism>
<feature type="coiled-coil region" evidence="8">
    <location>
        <begin position="391"/>
        <end position="463"/>
    </location>
</feature>
<reference evidence="9" key="2">
    <citation type="submission" date="2025-09" db="UniProtKB">
        <authorList>
            <consortium name="Ensembl"/>
        </authorList>
    </citation>
    <scope>IDENTIFICATION</scope>
</reference>
<dbReference type="GeneTree" id="ENSGT00730000111039"/>
<feature type="coiled-coil region" evidence="8">
    <location>
        <begin position="506"/>
        <end position="533"/>
    </location>
</feature>
<dbReference type="InterPro" id="IPR026201">
    <property type="entry name" value="Cep290"/>
</dbReference>
<keyword evidence="10" id="KW-1185">Reference proteome</keyword>
<evidence type="ECO:0000256" key="7">
    <source>
        <dbReference type="ARBA" id="ARBA00023273"/>
    </source>
</evidence>
<dbReference type="GO" id="GO:1905515">
    <property type="term" value="P:non-motile cilium assembly"/>
    <property type="evidence" value="ECO:0007669"/>
    <property type="project" value="TreeGrafter"/>
</dbReference>
<evidence type="ECO:0000256" key="1">
    <source>
        <dbReference type="ARBA" id="ARBA00004120"/>
    </source>
</evidence>
<dbReference type="AlphaFoldDB" id="A0A3Q2Y686"/>
<dbReference type="PANTHER" id="PTHR18879:SF20">
    <property type="entry name" value="CENTROSOMAL PROTEIN OF 290 KDA"/>
    <property type="match status" value="1"/>
</dbReference>
<dbReference type="GO" id="GO:0043010">
    <property type="term" value="P:camera-type eye development"/>
    <property type="evidence" value="ECO:0007669"/>
    <property type="project" value="TreeGrafter"/>
</dbReference>
<keyword evidence="7" id="KW-0966">Cell projection</keyword>
<keyword evidence="3" id="KW-0963">Cytoplasm</keyword>
<dbReference type="Ensembl" id="ENSHCOT00000020434.1">
    <property type="protein sequence ID" value="ENSHCOP00000013184.1"/>
    <property type="gene ID" value="ENSHCOG00000016352.1"/>
</dbReference>
<protein>
    <submittedName>
        <fullName evidence="9">Uncharacterized protein</fullName>
    </submittedName>
</protein>
<reference evidence="9" key="1">
    <citation type="submission" date="2025-08" db="UniProtKB">
        <authorList>
            <consortium name="Ensembl"/>
        </authorList>
    </citation>
    <scope>IDENTIFICATION</scope>
</reference>
<dbReference type="GO" id="GO:0001822">
    <property type="term" value="P:kidney development"/>
    <property type="evidence" value="ECO:0007669"/>
    <property type="project" value="TreeGrafter"/>
</dbReference>
<keyword evidence="6" id="KW-0206">Cytoskeleton</keyword>
<sequence length="702" mass="81758">MPAAVEWDDVKKLDPATLHERYKDELDSFIDLLTSVTICRLASVSREFAILHVFAIISRWMLLRADITGQHSSYLLADCWQRNLLHGCSYLVGGISIHMSALLTTPQYAGTGPENRFLRNEIRQLKGQLGRKEEMVNQLKKEIKREKKTSEKLESKVLFAAMSSKSKRVLGQNTQLQQDVDFYHGELELKESDVSKEETAETQQKLILDEILRLKADNLRMQKCVMESTKEMEKMSDEYNQIKMAVHQCDSETDQLRKERDRAELQVRELTQKITDMAEEDDPILAEVDAKVEEWKVVLSEKDEEIMLYQQMIRDLQQKLRLAQLDMDRNNSLALEQALEERDNQIKTLREQVEQYTDEMKKQTLFMESLKVPKKGAMVQERKTEELLSKWDAAEMRATEAEEALKQAEDHAEEKDRELIEVSKRLKAYERGIYGLEEAINEIKECKIQIQRGELELEAVTKENNQVYITINQLIEENEDFRERLGYEPSQQIDLSEFRRARGLKQRQYKAENEVLTKEIERLEEERLAMKKQDSQNVVHGPHMACFVLYYGPQRIYISNSSMISIPRRFLTIYTCKSLWMSMHSFFFTHVVFSCVCCLKVEQLSKEKGDLEAALKDVLQALKTKDTSSIPSLKKLTNVSTNMAWSWQYGLNVPPPPKKKMKAHPHHQIYHHSRNPCVTISTIFVDFCVLSSLNQRQSVKIV</sequence>
<keyword evidence="5 8" id="KW-0175">Coiled coil</keyword>
<evidence type="ECO:0000256" key="4">
    <source>
        <dbReference type="ARBA" id="ARBA00022794"/>
    </source>
</evidence>
<dbReference type="Proteomes" id="UP000264820">
    <property type="component" value="Unplaced"/>
</dbReference>
<feature type="coiled-coil region" evidence="8">
    <location>
        <begin position="115"/>
        <end position="156"/>
    </location>
</feature>
<feature type="coiled-coil region" evidence="8">
    <location>
        <begin position="246"/>
        <end position="359"/>
    </location>
</feature>